<keyword evidence="3" id="KW-1185">Reference proteome</keyword>
<proteinExistence type="predicted"/>
<evidence type="ECO:0000256" key="1">
    <source>
        <dbReference type="SAM" id="SignalP"/>
    </source>
</evidence>
<evidence type="ECO:0008006" key="4">
    <source>
        <dbReference type="Google" id="ProtNLM"/>
    </source>
</evidence>
<protein>
    <recommendedName>
        <fullName evidence="4">DUF1344 domain-containing protein</fullName>
    </recommendedName>
</protein>
<sequence>MSRRIIAFFASSFLTVAMTIPASAVEAEGIVLEVNEESEQMQLSDGKTYDLPKNFDYRAIAPGMPVHVIYDEASGQNVYPFFG</sequence>
<dbReference type="HOGENOM" id="CLU_2537663_0_0_5"/>
<dbReference type="Proteomes" id="UP000004310">
    <property type="component" value="Unassembled WGS sequence"/>
</dbReference>
<dbReference type="EMBL" id="AATP01000013">
    <property type="protein sequence ID" value="EAU39702.1"/>
    <property type="molecule type" value="Genomic_DNA"/>
</dbReference>
<dbReference type="AlphaFoldDB" id="Q0FXN4"/>
<evidence type="ECO:0000313" key="2">
    <source>
        <dbReference type="EMBL" id="EAU39702.1"/>
    </source>
</evidence>
<organism evidence="2 3">
    <name type="scientific">Fulvimarina pelagi HTCC2506</name>
    <dbReference type="NCBI Taxonomy" id="314231"/>
    <lineage>
        <taxon>Bacteria</taxon>
        <taxon>Pseudomonadati</taxon>
        <taxon>Pseudomonadota</taxon>
        <taxon>Alphaproteobacteria</taxon>
        <taxon>Hyphomicrobiales</taxon>
        <taxon>Aurantimonadaceae</taxon>
        <taxon>Fulvimarina</taxon>
    </lineage>
</organism>
<dbReference type="RefSeq" id="WP_007067775.1">
    <property type="nucleotide sequence ID" value="NZ_DS022272.1"/>
</dbReference>
<feature type="signal peptide" evidence="1">
    <location>
        <begin position="1"/>
        <end position="24"/>
    </location>
</feature>
<dbReference type="InterPro" id="IPR009780">
    <property type="entry name" value="DUF1344"/>
</dbReference>
<feature type="chain" id="PRO_5004172384" description="DUF1344 domain-containing protein" evidence="1">
    <location>
        <begin position="25"/>
        <end position="83"/>
    </location>
</feature>
<gene>
    <name evidence="2" type="ORF">FP2506_13244</name>
</gene>
<dbReference type="Pfam" id="PF07076">
    <property type="entry name" value="DUF1344"/>
    <property type="match status" value="1"/>
</dbReference>
<name>Q0FXN4_9HYPH</name>
<comment type="caution">
    <text evidence="2">The sequence shown here is derived from an EMBL/GenBank/DDBJ whole genome shotgun (WGS) entry which is preliminary data.</text>
</comment>
<reference evidence="2 3" key="1">
    <citation type="journal article" date="2010" name="J. Bacteriol.">
        <title>Genome sequence of Fulvimarina pelagi HTCC2506T, a Mn(II)-oxidizing alphaproteobacterium possessing an aerobic anoxygenic photosynthetic gene cluster and Xanthorhodopsin.</title>
        <authorList>
            <person name="Kang I."/>
            <person name="Oh H.M."/>
            <person name="Lim S.I."/>
            <person name="Ferriera S."/>
            <person name="Giovannoni S.J."/>
            <person name="Cho J.C."/>
        </authorList>
    </citation>
    <scope>NUCLEOTIDE SEQUENCE [LARGE SCALE GENOMIC DNA]</scope>
    <source>
        <strain evidence="2 3">HTCC2506</strain>
    </source>
</reference>
<accession>Q0FXN4</accession>
<evidence type="ECO:0000313" key="3">
    <source>
        <dbReference type="Proteomes" id="UP000004310"/>
    </source>
</evidence>
<keyword evidence="1" id="KW-0732">Signal</keyword>
<dbReference type="eggNOG" id="ENOG5031QUG">
    <property type="taxonomic scope" value="Bacteria"/>
</dbReference>